<dbReference type="InterPro" id="IPR015864">
    <property type="entry name" value="FAD_synthase"/>
</dbReference>
<dbReference type="AlphaFoldDB" id="C5J6V3"/>
<keyword evidence="5" id="KW-0808">Transferase</keyword>
<dbReference type="GO" id="GO:0005524">
    <property type="term" value="F:ATP binding"/>
    <property type="evidence" value="ECO:0007669"/>
    <property type="project" value="UniProtKB-KW"/>
</dbReference>
<evidence type="ECO:0000256" key="6">
    <source>
        <dbReference type="ARBA" id="ARBA00022695"/>
    </source>
</evidence>
<gene>
    <name evidence="12" type="primary">ribF</name>
    <name evidence="12" type="ordered locus">MCJ_005110</name>
</gene>
<sequence length="280" mass="32680">MTKIFTFPLKNHRFEDATFVLGAFESFHQGHLSLINQAPKNNKTIVLVIFSNPQDLPKNRGKIFSNLNARLQTIANNGIKNILMLKFDDYLANLSGNKFISELINLGASGFIVGKNYRFGKMGSWDAKRLKEVFNNTHIIDFYRIEQNIKLSTTLLKNYLLFGQFEQLNKYLSSNYLIEISCNEEFYFIWDENVIKPNSGVYIIYFVDQKGKQKYPGILHINFSEEEKEQLFLFCQPDFHVGFLEIVKEIRHISSNRFNIIGQQDKEIATNYFIRQQNNS</sequence>
<keyword evidence="3" id="KW-0285">Flavoprotein</keyword>
<keyword evidence="7" id="KW-0547">Nucleotide-binding</keyword>
<dbReference type="Gene3D" id="3.40.50.620">
    <property type="entry name" value="HUPs"/>
    <property type="match status" value="1"/>
</dbReference>
<name>C5J6V3_MESCH</name>
<dbReference type="NCBIfam" id="NF005518">
    <property type="entry name" value="PRK07143.1"/>
    <property type="match status" value="1"/>
</dbReference>
<dbReference type="SUPFAM" id="SSF52374">
    <property type="entry name" value="Nucleotidylyl transferase"/>
    <property type="match status" value="1"/>
</dbReference>
<dbReference type="UniPathway" id="UPA00277">
    <property type="reaction ID" value="UER00407"/>
</dbReference>
<evidence type="ECO:0000256" key="3">
    <source>
        <dbReference type="ARBA" id="ARBA00022630"/>
    </source>
</evidence>
<keyword evidence="13" id="KW-1185">Reference proteome</keyword>
<dbReference type="EC" id="2.7.7.2" evidence="2"/>
<organism evidence="12 13">
    <name type="scientific">Mesomycoplasma conjunctivae (strain ATCC 25834 / NCTC 10147 / HRC/581)</name>
    <name type="common">Mycoplasma conjunctivae</name>
    <dbReference type="NCBI Taxonomy" id="572263"/>
    <lineage>
        <taxon>Bacteria</taxon>
        <taxon>Bacillati</taxon>
        <taxon>Mycoplasmatota</taxon>
        <taxon>Mycoplasmoidales</taxon>
        <taxon>Metamycoplasmataceae</taxon>
        <taxon>Mesomycoplasma</taxon>
    </lineage>
</organism>
<dbReference type="InterPro" id="IPR014729">
    <property type="entry name" value="Rossmann-like_a/b/a_fold"/>
</dbReference>
<keyword evidence="9" id="KW-0067">ATP-binding</keyword>
<keyword evidence="4" id="KW-0288">FMN</keyword>
<evidence type="ECO:0000256" key="4">
    <source>
        <dbReference type="ARBA" id="ARBA00022643"/>
    </source>
</evidence>
<evidence type="ECO:0000256" key="2">
    <source>
        <dbReference type="ARBA" id="ARBA00012393"/>
    </source>
</evidence>
<evidence type="ECO:0000256" key="1">
    <source>
        <dbReference type="ARBA" id="ARBA00004726"/>
    </source>
</evidence>
<proteinExistence type="predicted"/>
<comment type="pathway">
    <text evidence="1">Cofactor biosynthesis; FAD biosynthesis; FAD from FMN: step 1/1.</text>
</comment>
<dbReference type="Proteomes" id="UP000001491">
    <property type="component" value="Chromosome"/>
</dbReference>
<dbReference type="KEGG" id="mco:MCJ_005110"/>
<evidence type="ECO:0000256" key="5">
    <source>
        <dbReference type="ARBA" id="ARBA00022679"/>
    </source>
</evidence>
<evidence type="ECO:0000256" key="7">
    <source>
        <dbReference type="ARBA" id="ARBA00022741"/>
    </source>
</evidence>
<dbReference type="eggNOG" id="COG0196">
    <property type="taxonomic scope" value="Bacteria"/>
</dbReference>
<dbReference type="GO" id="GO:0009231">
    <property type="term" value="P:riboflavin biosynthetic process"/>
    <property type="evidence" value="ECO:0007669"/>
    <property type="project" value="InterPro"/>
</dbReference>
<evidence type="ECO:0000313" key="13">
    <source>
        <dbReference type="Proteomes" id="UP000001491"/>
    </source>
</evidence>
<evidence type="ECO:0000256" key="10">
    <source>
        <dbReference type="ARBA" id="ARBA00049494"/>
    </source>
</evidence>
<keyword evidence="6" id="KW-0548">Nucleotidyltransferase</keyword>
<protein>
    <recommendedName>
        <fullName evidence="2">FAD synthase</fullName>
        <ecNumber evidence="2">2.7.7.2</ecNumber>
    </recommendedName>
</protein>
<comment type="catalytic activity">
    <reaction evidence="10">
        <text>FMN + ATP + H(+) = FAD + diphosphate</text>
        <dbReference type="Rhea" id="RHEA:17237"/>
        <dbReference type="ChEBI" id="CHEBI:15378"/>
        <dbReference type="ChEBI" id="CHEBI:30616"/>
        <dbReference type="ChEBI" id="CHEBI:33019"/>
        <dbReference type="ChEBI" id="CHEBI:57692"/>
        <dbReference type="ChEBI" id="CHEBI:58210"/>
        <dbReference type="EC" id="2.7.7.2"/>
    </reaction>
</comment>
<dbReference type="EMBL" id="FM864216">
    <property type="protein sequence ID" value="CAT05216.1"/>
    <property type="molecule type" value="Genomic_DNA"/>
</dbReference>
<dbReference type="Pfam" id="PF06574">
    <property type="entry name" value="FAD_syn"/>
    <property type="match status" value="1"/>
</dbReference>
<dbReference type="HOGENOM" id="CLU_083586_0_0_14"/>
<dbReference type="GO" id="GO:0003919">
    <property type="term" value="F:FMN adenylyltransferase activity"/>
    <property type="evidence" value="ECO:0007669"/>
    <property type="project" value="UniProtKB-EC"/>
</dbReference>
<evidence type="ECO:0000256" key="9">
    <source>
        <dbReference type="ARBA" id="ARBA00022840"/>
    </source>
</evidence>
<accession>C5J6V3</accession>
<evidence type="ECO:0000256" key="8">
    <source>
        <dbReference type="ARBA" id="ARBA00022827"/>
    </source>
</evidence>
<feature type="domain" description="FAD synthetase" evidence="11">
    <location>
        <begin position="14"/>
        <end position="137"/>
    </location>
</feature>
<keyword evidence="8" id="KW-0274">FAD</keyword>
<reference evidence="13" key="1">
    <citation type="journal article" date="2009" name="BMC Bioinformatics">
        <title>The Mycoplasma conjunctivae genome sequencing, annotation and analysis.</title>
        <authorList>
            <person name="Calderon-Copete S.P."/>
            <person name="Wigger G."/>
            <person name="Wunderlin C."/>
            <person name="Schmidheini T."/>
            <person name="Frey J."/>
            <person name="Quail M.A."/>
            <person name="Falquet L."/>
        </authorList>
    </citation>
    <scope>NUCLEOTIDE SEQUENCE [LARGE SCALE GENOMIC DNA]</scope>
    <source>
        <strain evidence="13">ATCC 25834 / NCTC 10147 / HRC/581</strain>
    </source>
</reference>
<dbReference type="GO" id="GO:0006747">
    <property type="term" value="P:FAD biosynthetic process"/>
    <property type="evidence" value="ECO:0007669"/>
    <property type="project" value="UniProtKB-UniPathway"/>
</dbReference>
<evidence type="ECO:0000313" key="12">
    <source>
        <dbReference type="EMBL" id="CAT05216.1"/>
    </source>
</evidence>
<evidence type="ECO:0000259" key="11">
    <source>
        <dbReference type="Pfam" id="PF06574"/>
    </source>
</evidence>
<dbReference type="NCBIfam" id="NF045965">
    <property type="entry name" value="RibF_rel"/>
    <property type="match status" value="1"/>
</dbReference>